<evidence type="ECO:0000313" key="1">
    <source>
        <dbReference type="EMBL" id="ENZ09044.1"/>
    </source>
</evidence>
<gene>
    <name evidence="1" type="ORF">HMPREF1090_04638</name>
</gene>
<accession>A0A0E2H4U6</accession>
<dbReference type="EMBL" id="AGYR01000055">
    <property type="protein sequence ID" value="ENZ09044.1"/>
    <property type="molecule type" value="Genomic_DNA"/>
</dbReference>
<dbReference type="PATRIC" id="fig|999408.3.peg.4985"/>
<dbReference type="Proteomes" id="UP000013085">
    <property type="component" value="Unassembled WGS sequence"/>
</dbReference>
<reference evidence="1 2" key="1">
    <citation type="submission" date="2013-01" db="EMBL/GenBank/DDBJ databases">
        <title>The Genome Sequence of Clostridium clostridioforme 90A8.</title>
        <authorList>
            <consortium name="The Broad Institute Genome Sequencing Platform"/>
            <person name="Earl A."/>
            <person name="Ward D."/>
            <person name="Feldgarden M."/>
            <person name="Gevers D."/>
            <person name="Courvalin P."/>
            <person name="Lambert T."/>
            <person name="Walker B."/>
            <person name="Young S.K."/>
            <person name="Zeng Q."/>
            <person name="Gargeya S."/>
            <person name="Fitzgerald M."/>
            <person name="Haas B."/>
            <person name="Abouelleil A."/>
            <person name="Alvarado L."/>
            <person name="Arachchi H.M."/>
            <person name="Berlin A.M."/>
            <person name="Chapman S.B."/>
            <person name="Dewar J."/>
            <person name="Goldberg J."/>
            <person name="Griggs A."/>
            <person name="Gujja S."/>
            <person name="Hansen M."/>
            <person name="Howarth C."/>
            <person name="Imamovic A."/>
            <person name="Larimer J."/>
            <person name="McCowan C."/>
            <person name="Murphy C."/>
            <person name="Neiman D."/>
            <person name="Pearson M."/>
            <person name="Priest M."/>
            <person name="Roberts A."/>
            <person name="Saif S."/>
            <person name="Shea T."/>
            <person name="Sisk P."/>
            <person name="Sykes S."/>
            <person name="Wortman J."/>
            <person name="Nusbaum C."/>
            <person name="Birren B."/>
        </authorList>
    </citation>
    <scope>NUCLEOTIDE SEQUENCE [LARGE SCALE GENOMIC DNA]</scope>
    <source>
        <strain evidence="1 2">90A8</strain>
    </source>
</reference>
<evidence type="ECO:0000313" key="2">
    <source>
        <dbReference type="Proteomes" id="UP000013085"/>
    </source>
</evidence>
<dbReference type="RefSeq" id="WP_002594266.1">
    <property type="nucleotide sequence ID" value="NZ_KB850986.1"/>
</dbReference>
<protein>
    <submittedName>
        <fullName evidence="1">Uncharacterized protein</fullName>
    </submittedName>
</protein>
<dbReference type="AlphaFoldDB" id="A0A0E2H4U6"/>
<proteinExistence type="predicted"/>
<sequence length="52" mass="5654">MTEVVLIITITIQIPEPPIPPAPAGAKRPEPVFTKEQPPVCRCKVRYGTKAA</sequence>
<dbReference type="HOGENOM" id="CLU_3078387_0_0_9"/>
<organism evidence="1 2">
    <name type="scientific">[Clostridium] clostridioforme 90A8</name>
    <dbReference type="NCBI Taxonomy" id="999408"/>
    <lineage>
        <taxon>Bacteria</taxon>
        <taxon>Bacillati</taxon>
        <taxon>Bacillota</taxon>
        <taxon>Clostridia</taxon>
        <taxon>Lachnospirales</taxon>
        <taxon>Lachnospiraceae</taxon>
        <taxon>Enterocloster</taxon>
    </lineage>
</organism>
<comment type="caution">
    <text evidence="1">The sequence shown here is derived from an EMBL/GenBank/DDBJ whole genome shotgun (WGS) entry which is preliminary data.</text>
</comment>
<name>A0A0E2H4U6_9FIRM</name>